<feature type="region of interest" description="Disordered" evidence="4">
    <location>
        <begin position="1"/>
        <end position="85"/>
    </location>
</feature>
<dbReference type="GO" id="GO:0031047">
    <property type="term" value="P:regulatory ncRNA-mediated gene silencing"/>
    <property type="evidence" value="ECO:0007669"/>
    <property type="project" value="UniProtKB-ARBA"/>
</dbReference>
<dbReference type="Pfam" id="PF13821">
    <property type="entry name" value="DUF4187"/>
    <property type="match status" value="1"/>
</dbReference>
<dbReference type="InterPro" id="IPR013087">
    <property type="entry name" value="Znf_C2H2_type"/>
</dbReference>
<keyword evidence="7" id="KW-1185">Reference proteome</keyword>
<dbReference type="SMART" id="SM01173">
    <property type="entry name" value="DUF4187"/>
    <property type="match status" value="1"/>
</dbReference>
<evidence type="ECO:0000256" key="1">
    <source>
        <dbReference type="ARBA" id="ARBA00004123"/>
    </source>
</evidence>
<keyword evidence="3" id="KW-0539">Nucleus</keyword>
<dbReference type="EMBL" id="ML121531">
    <property type="protein sequence ID" value="RPB27625.1"/>
    <property type="molecule type" value="Genomic_DNA"/>
</dbReference>
<comment type="similarity">
    <text evidence="2">Belongs to the ARS2 family.</text>
</comment>
<evidence type="ECO:0000313" key="7">
    <source>
        <dbReference type="Proteomes" id="UP000267821"/>
    </source>
</evidence>
<sequence length="829" mass="93729">MAHSQSPERFRNERSRDRAPPLRESEYGRLNSEGGDVWYGRRRSRSRSPSQFGRRRPPRSRSPPPDRNIDRYVPDPNRRDDRLPRDRDLYASVGSGFHQPRPGTIDRYVPNGSPAFTCQAALLDPHKLDHQVTFAYFSDWINQQPPSPASHRSPGGTAPTPLTKDEVKVKYDAYREEFNTRMAKVFVLQHMNEEWFKEKYLPGEREIVRRKIVAFRQSRYDGFVELLEEGKLDGIDREGVVIPHTNGKPDENKDVDNDDNGVIAGPGGQLIDETIYKPTLLIKTISPTVSRVQLEELASTIPDFHFISLSDPNPLKKFHRIAFIILKPDAPPVDGDTVELLNEKKIHSDTYGDFTCHVGIHTANKELKKKVLNEGMSTPENLRKEVGYLERIINKFEDEMNKLKEPTQLAGNGGEDDQMKDEFEDFEGHNEERRFGAWEKIKERVEIWGGRLREGRKEEEEEGEDSEEEKEDLEMIKKTIDLGVEYLRRVYNFCIYCVAEADSIHELTRKCPGGHTRRPTPTSDDYTPDTRTTNWIRVWYEKLDCFLSPATQDLKKLGGKPVQEAIDEELEKHVKMEDEGKYRCKVQNCTKLFKAENFWRKHIEKRHSDWLEKIELEASLVNAYATDPCRVHPPKVDYNGNTQQGNGGQFGDRRQFPVVSGGAGFIGGGAGLPPLPSAGMSFPCYPAGPLPFVPGPGGIPQDPRRLPIPPGALGAGIGPVRGHNRRDQPLGNLAPPGANSYRSAPYGDRRRRSPPRGGLPRDPDRDGRRLGDRDRDSGRGGPGGRPLPLRGGPPPPVLGEPEAAIQGRSLKSYNDLDATRDGKVEELDY</sequence>
<dbReference type="InterPro" id="IPR039727">
    <property type="entry name" value="SE/Ars2"/>
</dbReference>
<proteinExistence type="inferred from homology"/>
<dbReference type="PROSITE" id="PS00028">
    <property type="entry name" value="ZINC_FINGER_C2H2_1"/>
    <property type="match status" value="1"/>
</dbReference>
<gene>
    <name evidence="6" type="ORF">L211DRAFT_846383</name>
</gene>
<dbReference type="GO" id="GO:0016070">
    <property type="term" value="P:RNA metabolic process"/>
    <property type="evidence" value="ECO:0007669"/>
    <property type="project" value="UniProtKB-ARBA"/>
</dbReference>
<dbReference type="InterPro" id="IPR025239">
    <property type="entry name" value="DUF4187"/>
</dbReference>
<evidence type="ECO:0000259" key="5">
    <source>
        <dbReference type="PROSITE" id="PS00028"/>
    </source>
</evidence>
<feature type="compositionally biased region" description="Basic and acidic residues" evidence="4">
    <location>
        <begin position="1"/>
        <end position="27"/>
    </location>
</feature>
<feature type="domain" description="C2H2-type" evidence="5">
    <location>
        <begin position="584"/>
        <end position="607"/>
    </location>
</feature>
<protein>
    <recommendedName>
        <fullName evidence="5">C2H2-type domain-containing protein</fullName>
    </recommendedName>
</protein>
<name>A0A3N4MEZ0_9PEZI</name>
<organism evidence="6 7">
    <name type="scientific">Terfezia boudieri ATCC MYA-4762</name>
    <dbReference type="NCBI Taxonomy" id="1051890"/>
    <lineage>
        <taxon>Eukaryota</taxon>
        <taxon>Fungi</taxon>
        <taxon>Dikarya</taxon>
        <taxon>Ascomycota</taxon>
        <taxon>Pezizomycotina</taxon>
        <taxon>Pezizomycetes</taxon>
        <taxon>Pezizales</taxon>
        <taxon>Pezizaceae</taxon>
        <taxon>Terfezia</taxon>
    </lineage>
</organism>
<accession>A0A3N4MEZ0</accession>
<dbReference type="GO" id="GO:0016604">
    <property type="term" value="C:nuclear body"/>
    <property type="evidence" value="ECO:0007669"/>
    <property type="project" value="TreeGrafter"/>
</dbReference>
<reference evidence="6 7" key="1">
    <citation type="journal article" date="2018" name="Nat. Ecol. Evol.">
        <title>Pezizomycetes genomes reveal the molecular basis of ectomycorrhizal truffle lifestyle.</title>
        <authorList>
            <person name="Murat C."/>
            <person name="Payen T."/>
            <person name="Noel B."/>
            <person name="Kuo A."/>
            <person name="Morin E."/>
            <person name="Chen J."/>
            <person name="Kohler A."/>
            <person name="Krizsan K."/>
            <person name="Balestrini R."/>
            <person name="Da Silva C."/>
            <person name="Montanini B."/>
            <person name="Hainaut M."/>
            <person name="Levati E."/>
            <person name="Barry K.W."/>
            <person name="Belfiori B."/>
            <person name="Cichocki N."/>
            <person name="Clum A."/>
            <person name="Dockter R.B."/>
            <person name="Fauchery L."/>
            <person name="Guy J."/>
            <person name="Iotti M."/>
            <person name="Le Tacon F."/>
            <person name="Lindquist E.A."/>
            <person name="Lipzen A."/>
            <person name="Malagnac F."/>
            <person name="Mello A."/>
            <person name="Molinier V."/>
            <person name="Miyauchi S."/>
            <person name="Poulain J."/>
            <person name="Riccioni C."/>
            <person name="Rubini A."/>
            <person name="Sitrit Y."/>
            <person name="Splivallo R."/>
            <person name="Traeger S."/>
            <person name="Wang M."/>
            <person name="Zifcakova L."/>
            <person name="Wipf D."/>
            <person name="Zambonelli A."/>
            <person name="Paolocci F."/>
            <person name="Nowrousian M."/>
            <person name="Ottonello S."/>
            <person name="Baldrian P."/>
            <person name="Spatafora J.W."/>
            <person name="Henrissat B."/>
            <person name="Nagy L.G."/>
            <person name="Aury J.M."/>
            <person name="Wincker P."/>
            <person name="Grigoriev I.V."/>
            <person name="Bonfante P."/>
            <person name="Martin F.M."/>
        </authorList>
    </citation>
    <scope>NUCLEOTIDE SEQUENCE [LARGE SCALE GENOMIC DNA]</scope>
    <source>
        <strain evidence="6 7">ATCC MYA-4762</strain>
    </source>
</reference>
<dbReference type="STRING" id="1051890.A0A3N4MEZ0"/>
<dbReference type="OrthoDB" id="342064at2759"/>
<dbReference type="PANTHER" id="PTHR13165">
    <property type="entry name" value="ARSENITE-RESISTANCE PROTEIN 2"/>
    <property type="match status" value="1"/>
</dbReference>
<dbReference type="AlphaFoldDB" id="A0A3N4MEZ0"/>
<evidence type="ECO:0000256" key="2">
    <source>
        <dbReference type="ARBA" id="ARBA00005407"/>
    </source>
</evidence>
<dbReference type="PANTHER" id="PTHR13165:SF0">
    <property type="entry name" value="SERRATE RNA EFFECTOR MOLECULE HOMOLOG"/>
    <property type="match status" value="1"/>
</dbReference>
<dbReference type="InterPro" id="IPR007042">
    <property type="entry name" value="SERRATE/Ars2_C"/>
</dbReference>
<feature type="compositionally biased region" description="Basic and acidic residues" evidence="4">
    <location>
        <begin position="817"/>
        <end position="829"/>
    </location>
</feature>
<comment type="subcellular location">
    <subcellularLocation>
        <location evidence="1">Nucleus</location>
    </subcellularLocation>
</comment>
<evidence type="ECO:0000313" key="6">
    <source>
        <dbReference type="EMBL" id="RPB27625.1"/>
    </source>
</evidence>
<dbReference type="InParanoid" id="A0A3N4MEZ0"/>
<dbReference type="Pfam" id="PF12066">
    <property type="entry name" value="SERRATE_Ars2_N"/>
    <property type="match status" value="1"/>
</dbReference>
<dbReference type="Proteomes" id="UP000267821">
    <property type="component" value="Unassembled WGS sequence"/>
</dbReference>
<feature type="region of interest" description="Disordered" evidence="4">
    <location>
        <begin position="145"/>
        <end position="164"/>
    </location>
</feature>
<dbReference type="InterPro" id="IPR021933">
    <property type="entry name" value="SERRATE/Ars2_N"/>
</dbReference>
<feature type="compositionally biased region" description="Basic and acidic residues" evidence="4">
    <location>
        <begin position="759"/>
        <end position="778"/>
    </location>
</feature>
<feature type="region of interest" description="Disordered" evidence="4">
    <location>
        <begin position="695"/>
        <end position="829"/>
    </location>
</feature>
<evidence type="ECO:0000256" key="4">
    <source>
        <dbReference type="SAM" id="MobiDB-lite"/>
    </source>
</evidence>
<feature type="compositionally biased region" description="Basic and acidic residues" evidence="4">
    <location>
        <begin position="67"/>
        <end position="85"/>
    </location>
</feature>
<evidence type="ECO:0000256" key="3">
    <source>
        <dbReference type="ARBA" id="ARBA00023242"/>
    </source>
</evidence>
<dbReference type="Pfam" id="PF04959">
    <property type="entry name" value="ARS2"/>
    <property type="match status" value="1"/>
</dbReference>